<dbReference type="CDD" id="cd10548">
    <property type="entry name" value="cupin_CDO"/>
    <property type="match status" value="1"/>
</dbReference>
<dbReference type="Proteomes" id="UP000241788">
    <property type="component" value="Unassembled WGS sequence"/>
</dbReference>
<gene>
    <name evidence="8" type="ORF">SAMN05421546_1949</name>
</gene>
<dbReference type="InterPro" id="IPR011051">
    <property type="entry name" value="RmlC_Cupin_sf"/>
</dbReference>
<comment type="similarity">
    <text evidence="1">Belongs to the cysteine dioxygenase family.</text>
</comment>
<evidence type="ECO:0000313" key="8">
    <source>
        <dbReference type="EMBL" id="SIQ84389.1"/>
    </source>
</evidence>
<dbReference type="SUPFAM" id="SSF51182">
    <property type="entry name" value="RmlC-like cupins"/>
    <property type="match status" value="1"/>
</dbReference>
<dbReference type="RefSeq" id="WP_076587665.1">
    <property type="nucleotide sequence ID" value="NZ_FTLW01000004.1"/>
</dbReference>
<keyword evidence="6" id="KW-0883">Thioether bond</keyword>
<organism evidence="8 9">
    <name type="scientific">Solilutibacter tolerans</name>
    <dbReference type="NCBI Taxonomy" id="1604334"/>
    <lineage>
        <taxon>Bacteria</taxon>
        <taxon>Pseudomonadati</taxon>
        <taxon>Pseudomonadota</taxon>
        <taxon>Gammaproteobacteria</taxon>
        <taxon>Lysobacterales</taxon>
        <taxon>Lysobacteraceae</taxon>
        <taxon>Solilutibacter</taxon>
    </lineage>
</organism>
<dbReference type="PANTHER" id="PTHR12918:SF1">
    <property type="entry name" value="CYSTEINE DIOXYGENASE TYPE 1"/>
    <property type="match status" value="1"/>
</dbReference>
<keyword evidence="2 7" id="KW-0479">Metal-binding</keyword>
<dbReference type="GO" id="GO:0008198">
    <property type="term" value="F:ferrous iron binding"/>
    <property type="evidence" value="ECO:0007669"/>
    <property type="project" value="TreeGrafter"/>
</dbReference>
<keyword evidence="4" id="KW-0560">Oxidoreductase</keyword>
<dbReference type="GO" id="GO:0016702">
    <property type="term" value="F:oxidoreductase activity, acting on single donors with incorporation of molecular oxygen, incorporation of two atoms of oxygen"/>
    <property type="evidence" value="ECO:0007669"/>
    <property type="project" value="InterPro"/>
</dbReference>
<keyword evidence="5 7" id="KW-0408">Iron</keyword>
<dbReference type="InterPro" id="IPR010300">
    <property type="entry name" value="CDO_1"/>
</dbReference>
<dbReference type="Gene3D" id="2.60.120.10">
    <property type="entry name" value="Jelly Rolls"/>
    <property type="match status" value="1"/>
</dbReference>
<feature type="binding site" evidence="7">
    <location>
        <position position="150"/>
    </location>
    <ligand>
        <name>Fe cation</name>
        <dbReference type="ChEBI" id="CHEBI:24875"/>
        <note>catalytic</note>
    </ligand>
</feature>
<evidence type="ECO:0000256" key="2">
    <source>
        <dbReference type="ARBA" id="ARBA00022723"/>
    </source>
</evidence>
<dbReference type="PANTHER" id="PTHR12918">
    <property type="entry name" value="CYSTEINE DIOXYGENASE"/>
    <property type="match status" value="1"/>
</dbReference>
<name>A0A1N6W2Q4_9GAMM</name>
<feature type="binding site" evidence="7">
    <location>
        <position position="96"/>
    </location>
    <ligand>
        <name>Fe cation</name>
        <dbReference type="ChEBI" id="CHEBI:24875"/>
        <note>catalytic</note>
    </ligand>
</feature>
<dbReference type="OrthoDB" id="7059163at2"/>
<evidence type="ECO:0000313" key="9">
    <source>
        <dbReference type="Proteomes" id="UP000241788"/>
    </source>
</evidence>
<proteinExistence type="inferred from homology"/>
<dbReference type="EMBL" id="FTLW01000004">
    <property type="protein sequence ID" value="SIQ84389.1"/>
    <property type="molecule type" value="Genomic_DNA"/>
</dbReference>
<evidence type="ECO:0000256" key="4">
    <source>
        <dbReference type="ARBA" id="ARBA00023002"/>
    </source>
</evidence>
<evidence type="ECO:0000256" key="1">
    <source>
        <dbReference type="ARBA" id="ARBA00006622"/>
    </source>
</evidence>
<accession>A0A1N6W2Q4</accession>
<dbReference type="InterPro" id="IPR014710">
    <property type="entry name" value="RmlC-like_jellyroll"/>
</dbReference>
<protein>
    <submittedName>
        <fullName evidence="8">Cysteine dioxygenase type I</fullName>
    </submittedName>
</protein>
<dbReference type="AlphaFoldDB" id="A0A1N6W2Q4"/>
<evidence type="ECO:0000256" key="3">
    <source>
        <dbReference type="ARBA" id="ARBA00022964"/>
    </source>
</evidence>
<reference evidence="9" key="1">
    <citation type="submission" date="2017-01" db="EMBL/GenBank/DDBJ databases">
        <authorList>
            <person name="Varghese N."/>
            <person name="Submissions S."/>
        </authorList>
    </citation>
    <scope>NUCLEOTIDE SEQUENCE [LARGE SCALE GENOMIC DNA]</scope>
    <source>
        <strain evidence="9">UM1</strain>
    </source>
</reference>
<evidence type="ECO:0000256" key="5">
    <source>
        <dbReference type="ARBA" id="ARBA00023004"/>
    </source>
</evidence>
<sequence length="201" mass="22137">MNTSDSNALRDFPGRDRLIESVDEAVSNGECCAIAQQLRRNLCALMRDGNVQLPACVFESVDGHYARREIHRSEEHGYAIIAMTWGPNQGTPIHDHSGMWCVEGVWAGQLEITQYDLAERTGEEFRFVEVGTLIAGTGSAGSLIPPHEYHAIRNASDSDVAVSIHIYAEPMTCCGVFSEAEEQGDGWHRYIEKQLALDAAA</sequence>
<evidence type="ECO:0000256" key="6">
    <source>
        <dbReference type="PIRSR" id="PIRSR610300-50"/>
    </source>
</evidence>
<evidence type="ECO:0000256" key="7">
    <source>
        <dbReference type="PIRSR" id="PIRSR610300-51"/>
    </source>
</evidence>
<feature type="cross-link" description="3'-(S-cysteinyl)-tyrosine (Cys-Tyr)" evidence="6">
    <location>
        <begin position="101"/>
        <end position="167"/>
    </location>
</feature>
<keyword evidence="9" id="KW-1185">Reference proteome</keyword>
<keyword evidence="3 8" id="KW-0223">Dioxygenase</keyword>
<dbReference type="Pfam" id="PF05995">
    <property type="entry name" value="CDO_I"/>
    <property type="match status" value="1"/>
</dbReference>
<dbReference type="STRING" id="1604334.SAMN05421546_1949"/>
<feature type="binding site" evidence="7">
    <location>
        <position position="94"/>
    </location>
    <ligand>
        <name>Fe cation</name>
        <dbReference type="ChEBI" id="CHEBI:24875"/>
        <note>catalytic</note>
    </ligand>
</feature>